<dbReference type="AlphaFoldDB" id="A8LW84"/>
<keyword evidence="10" id="KW-0560">Oxidoreductase</keyword>
<dbReference type="PROSITE" id="PS00624">
    <property type="entry name" value="GMC_OXRED_2"/>
    <property type="match status" value="1"/>
</dbReference>
<evidence type="ECO:0000256" key="3">
    <source>
        <dbReference type="ARBA" id="ARBA00022630"/>
    </source>
</evidence>
<dbReference type="InterPro" id="IPR012132">
    <property type="entry name" value="GMC_OxRdtase"/>
</dbReference>
<feature type="region of interest" description="Disordered" evidence="7">
    <location>
        <begin position="125"/>
        <end position="145"/>
    </location>
</feature>
<dbReference type="PANTHER" id="PTHR11552">
    <property type="entry name" value="GLUCOSE-METHANOL-CHOLINE GMC OXIDOREDUCTASE"/>
    <property type="match status" value="1"/>
</dbReference>
<reference evidence="10" key="1">
    <citation type="submission" date="2007-10" db="EMBL/GenBank/DDBJ databases">
        <title>Complete sequence of Salinispora arenicola CNS-205.</title>
        <authorList>
            <consortium name="US DOE Joint Genome Institute"/>
            <person name="Copeland A."/>
            <person name="Lucas S."/>
            <person name="Lapidus A."/>
            <person name="Barry K."/>
            <person name="Glavina del Rio T."/>
            <person name="Dalin E."/>
            <person name="Tice H."/>
            <person name="Pitluck S."/>
            <person name="Foster B."/>
            <person name="Schmutz J."/>
            <person name="Larimer F."/>
            <person name="Land M."/>
            <person name="Hauser L."/>
            <person name="Kyrpides N."/>
            <person name="Ivanova N."/>
            <person name="Jensen P.R."/>
            <person name="Moore B.S."/>
            <person name="Penn K."/>
            <person name="Jenkins C."/>
            <person name="Udwary D."/>
            <person name="Xiang L."/>
            <person name="Gontang E."/>
            <person name="Richardson P."/>
        </authorList>
    </citation>
    <scope>NUCLEOTIDE SEQUENCE [LARGE SCALE GENOMIC DNA]</scope>
    <source>
        <strain evidence="10">CNS-205</strain>
    </source>
</reference>
<comment type="similarity">
    <text evidence="2 6">Belongs to the GMC oxidoreductase family.</text>
</comment>
<dbReference type="PIRSF" id="PIRSF000137">
    <property type="entry name" value="Alcohol_oxidase"/>
    <property type="match status" value="1"/>
</dbReference>
<dbReference type="SUPFAM" id="SSF51905">
    <property type="entry name" value="FAD/NAD(P)-binding domain"/>
    <property type="match status" value="1"/>
</dbReference>
<dbReference type="PROSITE" id="PS00623">
    <property type="entry name" value="GMC_OXRED_1"/>
    <property type="match status" value="1"/>
</dbReference>
<organism evidence="10">
    <name type="scientific">Salinispora arenicola (strain CNS-205)</name>
    <dbReference type="NCBI Taxonomy" id="391037"/>
    <lineage>
        <taxon>Bacteria</taxon>
        <taxon>Bacillati</taxon>
        <taxon>Actinomycetota</taxon>
        <taxon>Actinomycetes</taxon>
        <taxon>Micromonosporales</taxon>
        <taxon>Micromonosporaceae</taxon>
        <taxon>Salinispora</taxon>
    </lineage>
</organism>
<evidence type="ECO:0000259" key="9">
    <source>
        <dbReference type="PROSITE" id="PS00624"/>
    </source>
</evidence>
<keyword evidence="4 5" id="KW-0274">FAD</keyword>
<dbReference type="Pfam" id="PF05199">
    <property type="entry name" value="GMC_oxred_C"/>
    <property type="match status" value="1"/>
</dbReference>
<dbReference type="SUPFAM" id="SSF54373">
    <property type="entry name" value="FAD-linked reductases, C-terminal domain"/>
    <property type="match status" value="1"/>
</dbReference>
<dbReference type="InterPro" id="IPR007867">
    <property type="entry name" value="GMC_OxRtase_C"/>
</dbReference>
<evidence type="ECO:0000313" key="10">
    <source>
        <dbReference type="EMBL" id="ABW00689.1"/>
    </source>
</evidence>
<dbReference type="OrthoDB" id="9785276at2"/>
<evidence type="ECO:0000256" key="5">
    <source>
        <dbReference type="PIRSR" id="PIRSR000137-2"/>
    </source>
</evidence>
<dbReference type="PANTHER" id="PTHR11552:SF147">
    <property type="entry name" value="CHOLINE DEHYDROGENASE, MITOCHONDRIAL"/>
    <property type="match status" value="1"/>
</dbReference>
<feature type="binding site" evidence="5">
    <location>
        <position position="212"/>
    </location>
    <ligand>
        <name>FAD</name>
        <dbReference type="ChEBI" id="CHEBI:57692"/>
    </ligand>
</feature>
<evidence type="ECO:0000256" key="6">
    <source>
        <dbReference type="RuleBase" id="RU003968"/>
    </source>
</evidence>
<dbReference type="GO" id="GO:0008812">
    <property type="term" value="F:choline dehydrogenase activity"/>
    <property type="evidence" value="ECO:0007669"/>
    <property type="project" value="UniProtKB-EC"/>
</dbReference>
<dbReference type="InterPro" id="IPR000172">
    <property type="entry name" value="GMC_OxRdtase_N"/>
</dbReference>
<dbReference type="eggNOG" id="COG2303">
    <property type="taxonomic scope" value="Bacteria"/>
</dbReference>
<protein>
    <submittedName>
        <fullName evidence="10">Choline dehydrogenase</fullName>
        <ecNumber evidence="10">1.1.99.1</ecNumber>
    </submittedName>
</protein>
<name>A8LW84_SALAI</name>
<evidence type="ECO:0000256" key="4">
    <source>
        <dbReference type="ARBA" id="ARBA00022827"/>
    </source>
</evidence>
<evidence type="ECO:0000256" key="2">
    <source>
        <dbReference type="ARBA" id="ARBA00010790"/>
    </source>
</evidence>
<keyword evidence="3 6" id="KW-0285">Flavoprotein</keyword>
<evidence type="ECO:0000256" key="1">
    <source>
        <dbReference type="ARBA" id="ARBA00001974"/>
    </source>
</evidence>
<dbReference type="EC" id="1.1.99.1" evidence="10"/>
<evidence type="ECO:0000259" key="8">
    <source>
        <dbReference type="PROSITE" id="PS00623"/>
    </source>
</evidence>
<dbReference type="Gene3D" id="3.50.50.60">
    <property type="entry name" value="FAD/NAD(P)-binding domain"/>
    <property type="match status" value="1"/>
</dbReference>
<dbReference type="STRING" id="391037.Sare_4942"/>
<feature type="domain" description="Glucose-methanol-choline oxidoreductase N-terminal" evidence="8">
    <location>
        <begin position="78"/>
        <end position="101"/>
    </location>
</feature>
<accession>A8LW84</accession>
<dbReference type="PATRIC" id="fig|391037.6.peg.4989"/>
<evidence type="ECO:0000256" key="7">
    <source>
        <dbReference type="SAM" id="MobiDB-lite"/>
    </source>
</evidence>
<sequence length="520" mass="56161">MYDFVVVGGGTAGCVLASRLSEDPSVTVCLVEAGPADNHDNFRIPVAGGKFFKTRFDWDYDSHPEQFCDGRRVYLPQARVLGGGSSVNGMVYIRGNRADYDEWQQPGWSYDELLPFFKRSEDNERGADEFHGAGGPMRVSDGRAHSPSAMAFTQAALDAGYPANPDFNGAVQEGFGEYQVTQRDGRRASAVTEFLHPARHRPNLVVETNLQVQRIMIENGRAAGVVGNRFDDLVELRAEREVIVSAGTYNSPHLLMLSGIGPADLLRAFELPVFVDQPQVGQNLQDHPHIWLSYRHDLPVSLLAAAESERVHQYERDRTGMLASNGPESGGFVRTSAALAGPDLQFICLPMMVADTFLSPPTGHGVSFGASVMRPVSSGHVTLFSGEPTAKPKIVQNYLADPADLQTAVSGLRISLELSRQAALKPYAVEPSAAPSSDTETDLRAYARSHVQTGLHPVGTCAMGRVVDAELRVFGVDGLRVVDASVIPLIIRGNTNAPVMAVAERAADLVRGAQSLPGAR</sequence>
<dbReference type="KEGG" id="saq:Sare_4942"/>
<dbReference type="GO" id="GO:0050660">
    <property type="term" value="F:flavin adenine dinucleotide binding"/>
    <property type="evidence" value="ECO:0007669"/>
    <property type="project" value="InterPro"/>
</dbReference>
<comment type="cofactor">
    <cofactor evidence="1 5">
        <name>FAD</name>
        <dbReference type="ChEBI" id="CHEBI:57692"/>
    </cofactor>
</comment>
<feature type="binding site" evidence="5">
    <location>
        <begin position="88"/>
        <end position="91"/>
    </location>
    <ligand>
        <name>FAD</name>
        <dbReference type="ChEBI" id="CHEBI:57692"/>
    </ligand>
</feature>
<dbReference type="Gene3D" id="3.30.560.10">
    <property type="entry name" value="Glucose Oxidase, domain 3"/>
    <property type="match status" value="1"/>
</dbReference>
<dbReference type="Pfam" id="PF00732">
    <property type="entry name" value="GMC_oxred_N"/>
    <property type="match status" value="1"/>
</dbReference>
<dbReference type="InterPro" id="IPR036188">
    <property type="entry name" value="FAD/NAD-bd_sf"/>
</dbReference>
<proteinExistence type="inferred from homology"/>
<feature type="domain" description="Glucose-methanol-choline oxidoreductase N-terminal" evidence="9">
    <location>
        <begin position="247"/>
        <end position="261"/>
    </location>
</feature>
<dbReference type="EMBL" id="CP000850">
    <property type="protein sequence ID" value="ABW00689.1"/>
    <property type="molecule type" value="Genomic_DNA"/>
</dbReference>
<feature type="binding site" evidence="5">
    <location>
        <position position="80"/>
    </location>
    <ligand>
        <name>FAD</name>
        <dbReference type="ChEBI" id="CHEBI:57692"/>
    </ligand>
</feature>
<dbReference type="HOGENOM" id="CLU_002865_7_2_11"/>
<gene>
    <name evidence="10" type="ordered locus">Sare_4942</name>
</gene>